<evidence type="ECO:0000313" key="1">
    <source>
        <dbReference type="EMBL" id="MBB5576584.1"/>
    </source>
</evidence>
<sequence>MSVIMAHDLAPSPRIEREGGAQFASISMKNGASETRRFEI</sequence>
<dbReference type="RefSeq" id="WP_281397241.1">
    <property type="nucleotide sequence ID" value="NZ_JACHBI010000013.1"/>
</dbReference>
<accession>A0A7W8XVX5</accession>
<reference evidence="1 2" key="1">
    <citation type="submission" date="2020-08" db="EMBL/GenBank/DDBJ databases">
        <title>Genomic Encyclopedia of Type Strains, Phase IV (KMG-V): Genome sequencing to study the core and pangenomes of soil and plant-associated prokaryotes.</title>
        <authorList>
            <person name="Whitman W."/>
        </authorList>
    </citation>
    <scope>NUCLEOTIDE SEQUENCE [LARGE SCALE GENOMIC DNA]</scope>
    <source>
        <strain evidence="1 2">SEMIA 4064</strain>
    </source>
</reference>
<dbReference type="EMBL" id="JACHBI010000013">
    <property type="protein sequence ID" value="MBB5576584.1"/>
    <property type="molecule type" value="Genomic_DNA"/>
</dbReference>
<name>A0A7W8XVX5_9HYPH</name>
<proteinExistence type="predicted"/>
<dbReference type="Proteomes" id="UP000549882">
    <property type="component" value="Unassembled WGS sequence"/>
</dbReference>
<evidence type="ECO:0000313" key="2">
    <source>
        <dbReference type="Proteomes" id="UP000549882"/>
    </source>
</evidence>
<gene>
    <name evidence="1" type="ORF">GGD50_005229</name>
</gene>
<protein>
    <submittedName>
        <fullName evidence="1">Uncharacterized protein</fullName>
    </submittedName>
</protein>
<dbReference type="AlphaFoldDB" id="A0A7W8XVX5"/>
<organism evidence="1 2">
    <name type="scientific">Rhizobium paranaense</name>
    <dbReference type="NCBI Taxonomy" id="1650438"/>
    <lineage>
        <taxon>Bacteria</taxon>
        <taxon>Pseudomonadati</taxon>
        <taxon>Pseudomonadota</taxon>
        <taxon>Alphaproteobacteria</taxon>
        <taxon>Hyphomicrobiales</taxon>
        <taxon>Rhizobiaceae</taxon>
        <taxon>Rhizobium/Agrobacterium group</taxon>
        <taxon>Rhizobium</taxon>
    </lineage>
</organism>
<comment type="caution">
    <text evidence="1">The sequence shown here is derived from an EMBL/GenBank/DDBJ whole genome shotgun (WGS) entry which is preliminary data.</text>
</comment>
<keyword evidence="2" id="KW-1185">Reference proteome</keyword>